<reference evidence="15 16" key="1">
    <citation type="submission" date="2020-04" db="EMBL/GenBank/DDBJ databases">
        <title>Genome sequencing of novel species.</title>
        <authorList>
            <person name="Heo J."/>
            <person name="Kim S.-J."/>
            <person name="Kim J.-S."/>
            <person name="Hong S.-B."/>
            <person name="Kwon S.-W."/>
        </authorList>
    </citation>
    <scope>NUCLEOTIDE SEQUENCE [LARGE SCALE GENOMIC DNA]</scope>
    <source>
        <strain evidence="15 16">F39-2</strain>
    </source>
</reference>
<evidence type="ECO:0000256" key="7">
    <source>
        <dbReference type="ARBA" id="ARBA00022801"/>
    </source>
</evidence>
<organism evidence="15 16">
    <name type="scientific">Mucilaginibacter robiniae</name>
    <dbReference type="NCBI Taxonomy" id="2728022"/>
    <lineage>
        <taxon>Bacteria</taxon>
        <taxon>Pseudomonadati</taxon>
        <taxon>Bacteroidota</taxon>
        <taxon>Sphingobacteriia</taxon>
        <taxon>Sphingobacteriales</taxon>
        <taxon>Sphingobacteriaceae</taxon>
        <taxon>Mucilaginibacter</taxon>
    </lineage>
</organism>
<comment type="catalytic activity">
    <reaction evidence="10">
        <text>1D-myo-inositol 1,2,5,6-tetrakisphosphate + H2O = 1D-myo-inositol 1,2,6-trisphosphate + phosphate</text>
        <dbReference type="Rhea" id="RHEA:77119"/>
        <dbReference type="ChEBI" id="CHEBI:15377"/>
        <dbReference type="ChEBI" id="CHEBI:43474"/>
        <dbReference type="ChEBI" id="CHEBI:195535"/>
        <dbReference type="ChEBI" id="CHEBI:195537"/>
        <dbReference type="EC" id="3.1.3.62"/>
    </reaction>
    <physiologicalReaction direction="left-to-right" evidence="10">
        <dbReference type="Rhea" id="RHEA:77120"/>
    </physiologicalReaction>
</comment>
<feature type="chain" id="PRO_5029910328" description="Multiple inositol polyphosphate phosphatase 1" evidence="14">
    <location>
        <begin position="24"/>
        <end position="448"/>
    </location>
</feature>
<gene>
    <name evidence="15" type="ORF">HH214_10840</name>
</gene>
<comment type="catalytic activity">
    <reaction evidence="12">
        <text>1D-myo-inositol hexakisphosphate + H2O = 1D-myo-inositol 1,2,4,5,6-pentakisphosphate + phosphate</text>
        <dbReference type="Rhea" id="RHEA:16989"/>
        <dbReference type="ChEBI" id="CHEBI:15377"/>
        <dbReference type="ChEBI" id="CHEBI:43474"/>
        <dbReference type="ChEBI" id="CHEBI:57798"/>
        <dbReference type="ChEBI" id="CHEBI:58130"/>
        <dbReference type="EC" id="3.1.3.62"/>
    </reaction>
    <physiologicalReaction direction="left-to-right" evidence="12">
        <dbReference type="Rhea" id="RHEA:16990"/>
    </physiologicalReaction>
</comment>
<proteinExistence type="inferred from homology"/>
<dbReference type="InterPro" id="IPR029033">
    <property type="entry name" value="His_PPase_superfam"/>
</dbReference>
<dbReference type="Gene3D" id="3.40.50.1240">
    <property type="entry name" value="Phosphoglycerate mutase-like"/>
    <property type="match status" value="1"/>
</dbReference>
<dbReference type="EC" id="3.1.3.80" evidence="3"/>
<accession>A0A7L5E7H8</accession>
<dbReference type="PANTHER" id="PTHR20963:SF8">
    <property type="entry name" value="MULTIPLE INOSITOL POLYPHOSPHATE PHOSPHATASE 1"/>
    <property type="match status" value="1"/>
</dbReference>
<keyword evidence="7" id="KW-0378">Hydrolase</keyword>
<evidence type="ECO:0000256" key="4">
    <source>
        <dbReference type="ARBA" id="ARBA00013040"/>
    </source>
</evidence>
<dbReference type="AlphaFoldDB" id="A0A7L5E7H8"/>
<comment type="subcellular location">
    <subcellularLocation>
        <location evidence="1">Membrane</location>
    </subcellularLocation>
</comment>
<evidence type="ECO:0000256" key="1">
    <source>
        <dbReference type="ARBA" id="ARBA00004370"/>
    </source>
</evidence>
<protein>
    <recommendedName>
        <fullName evidence="5">Multiple inositol polyphosphate phosphatase 1</fullName>
        <ecNumber evidence="4">3.1.3.62</ecNumber>
        <ecNumber evidence="3">3.1.3.80</ecNumber>
    </recommendedName>
    <alternativeName>
        <fullName evidence="9">2,3-bisphosphoglycerate 3-phosphatase</fullName>
    </alternativeName>
</protein>
<keyword evidence="8" id="KW-0472">Membrane</keyword>
<evidence type="ECO:0000256" key="2">
    <source>
        <dbReference type="ARBA" id="ARBA00008422"/>
    </source>
</evidence>
<name>A0A7L5E7H8_9SPHI</name>
<dbReference type="Pfam" id="PF00328">
    <property type="entry name" value="His_Phos_2"/>
    <property type="match status" value="1"/>
</dbReference>
<dbReference type="KEGG" id="mrob:HH214_10840"/>
<dbReference type="GO" id="GO:0034417">
    <property type="term" value="F:bisphosphoglycerate 3-phosphatase activity"/>
    <property type="evidence" value="ECO:0007669"/>
    <property type="project" value="UniProtKB-EC"/>
</dbReference>
<evidence type="ECO:0000256" key="11">
    <source>
        <dbReference type="ARBA" id="ARBA00043671"/>
    </source>
</evidence>
<dbReference type="Proteomes" id="UP000503278">
    <property type="component" value="Chromosome"/>
</dbReference>
<dbReference type="EC" id="3.1.3.62" evidence="4"/>
<evidence type="ECO:0000256" key="5">
    <source>
        <dbReference type="ARBA" id="ARBA00018097"/>
    </source>
</evidence>
<dbReference type="PANTHER" id="PTHR20963">
    <property type="entry name" value="MULTIPLE INOSITOL POLYPHOSPHATE PHOSPHATASE-RELATED"/>
    <property type="match status" value="1"/>
</dbReference>
<evidence type="ECO:0000313" key="15">
    <source>
        <dbReference type="EMBL" id="QJD96326.1"/>
    </source>
</evidence>
<evidence type="ECO:0000256" key="8">
    <source>
        <dbReference type="ARBA" id="ARBA00023136"/>
    </source>
</evidence>
<comment type="similarity">
    <text evidence="2">Belongs to the histidine acid phosphatase family. MINPP1 subfamily.</text>
</comment>
<evidence type="ECO:0000256" key="14">
    <source>
        <dbReference type="SAM" id="SignalP"/>
    </source>
</evidence>
<evidence type="ECO:0000256" key="6">
    <source>
        <dbReference type="ARBA" id="ARBA00022729"/>
    </source>
</evidence>
<dbReference type="EMBL" id="CP051682">
    <property type="protein sequence ID" value="QJD96326.1"/>
    <property type="molecule type" value="Genomic_DNA"/>
</dbReference>
<comment type="catalytic activity">
    <reaction evidence="13">
        <text>(2R)-2,3-bisphosphoglycerate + H2O = (2R)-2-phosphoglycerate + phosphate</text>
        <dbReference type="Rhea" id="RHEA:27381"/>
        <dbReference type="ChEBI" id="CHEBI:15377"/>
        <dbReference type="ChEBI" id="CHEBI:43474"/>
        <dbReference type="ChEBI" id="CHEBI:58248"/>
        <dbReference type="ChEBI" id="CHEBI:58289"/>
        <dbReference type="EC" id="3.1.3.80"/>
    </reaction>
    <physiologicalReaction direction="left-to-right" evidence="13">
        <dbReference type="Rhea" id="RHEA:27382"/>
    </physiologicalReaction>
</comment>
<evidence type="ECO:0000256" key="13">
    <source>
        <dbReference type="ARBA" id="ARBA00043832"/>
    </source>
</evidence>
<evidence type="ECO:0000313" key="16">
    <source>
        <dbReference type="Proteomes" id="UP000503278"/>
    </source>
</evidence>
<comment type="catalytic activity">
    <reaction evidence="11">
        <text>1D-myo-inositol 1,2,4,5,6-pentakisphosphate + H2O = 1D-myo-inositol 1,2,5,6-tetrakisphosphate + phosphate</text>
        <dbReference type="Rhea" id="RHEA:77115"/>
        <dbReference type="ChEBI" id="CHEBI:15377"/>
        <dbReference type="ChEBI" id="CHEBI:43474"/>
        <dbReference type="ChEBI" id="CHEBI:57798"/>
        <dbReference type="ChEBI" id="CHEBI:195535"/>
        <dbReference type="EC" id="3.1.3.62"/>
    </reaction>
    <physiologicalReaction direction="left-to-right" evidence="11">
        <dbReference type="Rhea" id="RHEA:77116"/>
    </physiologicalReaction>
</comment>
<dbReference type="RefSeq" id="WP_169607580.1">
    <property type="nucleotide sequence ID" value="NZ_CP051682.1"/>
</dbReference>
<sequence>MSLRLKAFSILFAGISWVSVSYAQTCDSNFLGTKTLYHAPKGAAVKIPTGYEPVFINYVGRHGARHLTKSPESSYAYRLLQQADSSQALTPTGLQLKRMVMALQKVEKGKTKSISAEGRAELQGIAGRLYAANQPVFAGKPKVDVTITKEVRTRQSADAFVQQLQTLAPQADVVERGVNDTTLRFYDLSPAYTQFEDKGNWTKAMVLLQQQKHISAINQQVAARFFKADFLKKLSTENQSDFTNDVFGFATIVHSLAAEIKEAGYSAKELDFSSLFTCQELNTLAYIDQADDYLKKGPGTNTLGLPIKIAAPLLADLVKTTDAYLNGSPVKAQLHFAHAETVSPLATLLGMEPAAVASKNIIGFNQHWQASAIIPLSANIAWVLYKNTKGNYLIQFLLNERPVKIIGLQPSTGSFYQWIAVRKFYLNRLAQIGASINMNGRAYLESIK</sequence>
<evidence type="ECO:0000256" key="12">
    <source>
        <dbReference type="ARBA" id="ARBA00043691"/>
    </source>
</evidence>
<dbReference type="SUPFAM" id="SSF53254">
    <property type="entry name" value="Phosphoglycerate mutase-like"/>
    <property type="match status" value="1"/>
</dbReference>
<evidence type="ECO:0000256" key="9">
    <source>
        <dbReference type="ARBA" id="ARBA00031642"/>
    </source>
</evidence>
<feature type="signal peptide" evidence="14">
    <location>
        <begin position="1"/>
        <end position="23"/>
    </location>
</feature>
<keyword evidence="6 14" id="KW-0732">Signal</keyword>
<evidence type="ECO:0000256" key="3">
    <source>
        <dbReference type="ARBA" id="ARBA00012976"/>
    </source>
</evidence>
<keyword evidence="16" id="KW-1185">Reference proteome</keyword>
<dbReference type="GO" id="GO:0016020">
    <property type="term" value="C:membrane"/>
    <property type="evidence" value="ECO:0007669"/>
    <property type="project" value="UniProtKB-SubCell"/>
</dbReference>
<evidence type="ECO:0000256" key="10">
    <source>
        <dbReference type="ARBA" id="ARBA00043668"/>
    </source>
</evidence>
<dbReference type="InterPro" id="IPR000560">
    <property type="entry name" value="His_Pase_clade-2"/>
</dbReference>